<gene>
    <name evidence="1" type="ORF">SAMN04488038_105290</name>
</gene>
<dbReference type="EMBL" id="FOFS01000005">
    <property type="protein sequence ID" value="SEQ34270.1"/>
    <property type="molecule type" value="Genomic_DNA"/>
</dbReference>
<dbReference type="RefSeq" id="WP_093284526.1">
    <property type="nucleotide sequence ID" value="NZ_FOFS01000005.1"/>
</dbReference>
<organism evidence="1 2">
    <name type="scientific">Solimonas aquatica</name>
    <dbReference type="NCBI Taxonomy" id="489703"/>
    <lineage>
        <taxon>Bacteria</taxon>
        <taxon>Pseudomonadati</taxon>
        <taxon>Pseudomonadota</taxon>
        <taxon>Gammaproteobacteria</taxon>
        <taxon>Nevskiales</taxon>
        <taxon>Nevskiaceae</taxon>
        <taxon>Solimonas</taxon>
    </lineage>
</organism>
<evidence type="ECO:0000313" key="2">
    <source>
        <dbReference type="Proteomes" id="UP000199233"/>
    </source>
</evidence>
<accession>A0A1H9F8I7</accession>
<protein>
    <submittedName>
        <fullName evidence="1">Uncharacterized protein</fullName>
    </submittedName>
</protein>
<dbReference type="Proteomes" id="UP000199233">
    <property type="component" value="Unassembled WGS sequence"/>
</dbReference>
<proteinExistence type="predicted"/>
<dbReference type="OrthoDB" id="564728at2"/>
<name>A0A1H9F8I7_9GAMM</name>
<evidence type="ECO:0000313" key="1">
    <source>
        <dbReference type="EMBL" id="SEQ34270.1"/>
    </source>
</evidence>
<dbReference type="STRING" id="489703.SAMN04488038_105290"/>
<reference evidence="2" key="1">
    <citation type="submission" date="2016-10" db="EMBL/GenBank/DDBJ databases">
        <authorList>
            <person name="Varghese N."/>
            <person name="Submissions S."/>
        </authorList>
    </citation>
    <scope>NUCLEOTIDE SEQUENCE [LARGE SCALE GENOMIC DNA]</scope>
    <source>
        <strain evidence="2">DSM 25927</strain>
    </source>
</reference>
<dbReference type="AlphaFoldDB" id="A0A1H9F8I7"/>
<sequence length="405" mass="45700">MAKRNFKTSAYLNYFNDLAMLAMLDSSGQLADYDELVIVDGPYRYNNLMLSGSRAPYLDETPFGRGFLKNHAARIQYRKGEWADEREKRIAAYELCSHEIIVSHDSDEIYAWNEAEFSRFVAGAAGVAYFECQNLCLDGYVFSPEKLAERPLFPRKAFAFKKSRIGPAQHLDYLWLVGVNQQAADPQQNHAAVLADGYHFTQMRDREGQTQKYVFYTALDASRHERPFVKRVAGELGEKLQSGVLNAEEAAEIFLLGLEGFAGLPPAGAGQRLYPRKLLPALEVTLNRTAVARRRFDFRRGYTLLSGYPLIAFLPPDAPPLRCRSLSGPVDFELSETPVYLGEEIPAFSAPLRQRNSSELLLPPWHCAAAVNTPYLGRLLRLCLRVRSEPDKPLPMLRLQLEALS</sequence>
<keyword evidence="2" id="KW-1185">Reference proteome</keyword>